<proteinExistence type="inferred from homology"/>
<dbReference type="PROSITE" id="PS01318">
    <property type="entry name" value="TSAA_1"/>
    <property type="match status" value="1"/>
</dbReference>
<dbReference type="PROSITE" id="PS51668">
    <property type="entry name" value="TSAA_2"/>
    <property type="match status" value="1"/>
</dbReference>
<keyword evidence="5" id="KW-1185">Reference proteome</keyword>
<protein>
    <submittedName>
        <fullName evidence="4">tRNA (N6-threonylcarbamoyladenosine(37)-N6)-methyltransferase TrmO</fullName>
    </submittedName>
</protein>
<dbReference type="PANTHER" id="PTHR12818">
    <property type="entry name" value="TRNA (ADENINE(37)-N6)-METHYLTRANSFERASE"/>
    <property type="match status" value="1"/>
</dbReference>
<gene>
    <name evidence="4" type="primary">tsaA</name>
    <name evidence="4" type="ORF">INF35_08755</name>
</gene>
<dbReference type="Pfam" id="PF18389">
    <property type="entry name" value="TrmO_C"/>
    <property type="match status" value="1"/>
</dbReference>
<dbReference type="InterPro" id="IPR036413">
    <property type="entry name" value="YaeB-like_sf"/>
</dbReference>
<evidence type="ECO:0000313" key="4">
    <source>
        <dbReference type="EMBL" id="MBE5037872.1"/>
    </source>
</evidence>
<dbReference type="InterPro" id="IPR041369">
    <property type="entry name" value="TrmO_C"/>
</dbReference>
<dbReference type="EMBL" id="JADCKC010000002">
    <property type="protein sequence ID" value="MBE5037872.1"/>
    <property type="molecule type" value="Genomic_DNA"/>
</dbReference>
<evidence type="ECO:0000256" key="2">
    <source>
        <dbReference type="ARBA" id="ARBA00033753"/>
    </source>
</evidence>
<organism evidence="4 5">
    <name type="scientific">Gemmiger gallinarum</name>
    <dbReference type="NCBI Taxonomy" id="2779354"/>
    <lineage>
        <taxon>Bacteria</taxon>
        <taxon>Bacillati</taxon>
        <taxon>Bacillota</taxon>
        <taxon>Clostridia</taxon>
        <taxon>Eubacteriales</taxon>
        <taxon>Gemmiger</taxon>
    </lineage>
</organism>
<dbReference type="Pfam" id="PF01980">
    <property type="entry name" value="TrmO_N"/>
    <property type="match status" value="1"/>
</dbReference>
<dbReference type="SUPFAM" id="SSF118196">
    <property type="entry name" value="YaeB-like"/>
    <property type="match status" value="1"/>
</dbReference>
<comment type="caution">
    <text evidence="4">The sequence shown here is derived from an EMBL/GenBank/DDBJ whole genome shotgun (WGS) entry which is preliminary data.</text>
</comment>
<dbReference type="NCBIfam" id="TIGR00104">
    <property type="entry name" value="tRNA_TsaA"/>
    <property type="match status" value="1"/>
</dbReference>
<dbReference type="Gene3D" id="2.40.30.70">
    <property type="entry name" value="YaeB-like"/>
    <property type="match status" value="1"/>
</dbReference>
<keyword evidence="1" id="KW-0949">S-adenosyl-L-methionine</keyword>
<dbReference type="Gene3D" id="3.30.2310.10">
    <property type="entry name" value="YaeB-like"/>
    <property type="match status" value="1"/>
</dbReference>
<evidence type="ECO:0000259" key="3">
    <source>
        <dbReference type="PROSITE" id="PS51668"/>
    </source>
</evidence>
<dbReference type="InterPro" id="IPR040372">
    <property type="entry name" value="YaeB-like"/>
</dbReference>
<dbReference type="CDD" id="cd09281">
    <property type="entry name" value="UPF0066"/>
    <property type="match status" value="1"/>
</dbReference>
<name>A0ABR9R4N2_9FIRM</name>
<dbReference type="PANTHER" id="PTHR12818:SF0">
    <property type="entry name" value="TRNA (ADENINE(37)-N6)-METHYLTRANSFERASE"/>
    <property type="match status" value="1"/>
</dbReference>
<evidence type="ECO:0000256" key="1">
    <source>
        <dbReference type="ARBA" id="ARBA00022691"/>
    </source>
</evidence>
<evidence type="ECO:0000313" key="5">
    <source>
        <dbReference type="Proteomes" id="UP000768567"/>
    </source>
</evidence>
<comment type="similarity">
    <text evidence="2">Belongs to the tRNA methyltransferase O family.</text>
</comment>
<sequence>MSDSEAYTIHPVAHIQSDFSEKFGIPRQSGLVEGLEARVVFTPDCRVAEALRGIEQYSHLWLVWQFSQAAGRPWHPTVRPPRLGGNVRMGVFATRSPCRPNALGLSCVRLVRVEWDAPDGPALRVAGADLLDGTPIYDVKPYLPYVDSHPDASGGFSDKTAHRTLGVDFPPELLNKVPEEKRAALTGVLAQDPRPAYQHDPARVYGMAFAGLTVRFTVDDDPDKMQLTVVAVE</sequence>
<dbReference type="InterPro" id="IPR023368">
    <property type="entry name" value="UPF0066_cons_site"/>
</dbReference>
<dbReference type="Proteomes" id="UP000768567">
    <property type="component" value="Unassembled WGS sequence"/>
</dbReference>
<dbReference type="InterPro" id="IPR036414">
    <property type="entry name" value="YaeB_N_sf"/>
</dbReference>
<accession>A0ABR9R4N2</accession>
<dbReference type="InterPro" id="IPR023370">
    <property type="entry name" value="TrmO-like_N"/>
</dbReference>
<feature type="domain" description="TsaA-like" evidence="3">
    <location>
        <begin position="9"/>
        <end position="151"/>
    </location>
</feature>
<dbReference type="RefSeq" id="WP_193501539.1">
    <property type="nucleotide sequence ID" value="NZ_JADCKC010000002.1"/>
</dbReference>
<reference evidence="4 5" key="1">
    <citation type="submission" date="2020-10" db="EMBL/GenBank/DDBJ databases">
        <title>ChiBAC.</title>
        <authorList>
            <person name="Zenner C."/>
            <person name="Hitch T.C.A."/>
            <person name="Clavel T."/>
        </authorList>
    </citation>
    <scope>NUCLEOTIDE SEQUENCE [LARGE SCALE GENOMIC DNA]</scope>
    <source>
        <strain evidence="4 5">DSM 109015</strain>
    </source>
</reference>